<evidence type="ECO:0000313" key="1">
    <source>
        <dbReference type="EMBL" id="JAE08748.1"/>
    </source>
</evidence>
<dbReference type="EMBL" id="GBRH01189148">
    <property type="protein sequence ID" value="JAE08748.1"/>
    <property type="molecule type" value="Transcribed_RNA"/>
</dbReference>
<name>A0A0A9FKF1_ARUDO</name>
<organism evidence="1">
    <name type="scientific">Arundo donax</name>
    <name type="common">Giant reed</name>
    <name type="synonym">Donax arundinaceus</name>
    <dbReference type="NCBI Taxonomy" id="35708"/>
    <lineage>
        <taxon>Eukaryota</taxon>
        <taxon>Viridiplantae</taxon>
        <taxon>Streptophyta</taxon>
        <taxon>Embryophyta</taxon>
        <taxon>Tracheophyta</taxon>
        <taxon>Spermatophyta</taxon>
        <taxon>Magnoliopsida</taxon>
        <taxon>Liliopsida</taxon>
        <taxon>Poales</taxon>
        <taxon>Poaceae</taxon>
        <taxon>PACMAD clade</taxon>
        <taxon>Arundinoideae</taxon>
        <taxon>Arundineae</taxon>
        <taxon>Arundo</taxon>
    </lineage>
</organism>
<proteinExistence type="predicted"/>
<accession>A0A0A9FKF1</accession>
<dbReference type="AlphaFoldDB" id="A0A0A9FKF1"/>
<sequence>MRFSLTGHVGKICAGI</sequence>
<protein>
    <submittedName>
        <fullName evidence="1">Uncharacterized protein</fullName>
    </submittedName>
</protein>
<reference evidence="1" key="2">
    <citation type="journal article" date="2015" name="Data Brief">
        <title>Shoot transcriptome of the giant reed, Arundo donax.</title>
        <authorList>
            <person name="Barrero R.A."/>
            <person name="Guerrero F.D."/>
            <person name="Moolhuijzen P."/>
            <person name="Goolsby J.A."/>
            <person name="Tidwell J."/>
            <person name="Bellgard S.E."/>
            <person name="Bellgard M.I."/>
        </authorList>
    </citation>
    <scope>NUCLEOTIDE SEQUENCE</scope>
    <source>
        <tissue evidence="1">Shoot tissue taken approximately 20 cm above the soil surface</tissue>
    </source>
</reference>
<reference evidence="1" key="1">
    <citation type="submission" date="2014-09" db="EMBL/GenBank/DDBJ databases">
        <authorList>
            <person name="Magalhaes I.L.F."/>
            <person name="Oliveira U."/>
            <person name="Santos F.R."/>
            <person name="Vidigal T.H.D.A."/>
            <person name="Brescovit A.D."/>
            <person name="Santos A.J."/>
        </authorList>
    </citation>
    <scope>NUCLEOTIDE SEQUENCE</scope>
    <source>
        <tissue evidence="1">Shoot tissue taken approximately 20 cm above the soil surface</tissue>
    </source>
</reference>